<name>A0ABR4IW81_9EURO</name>
<proteinExistence type="predicted"/>
<dbReference type="SMART" id="SM00066">
    <property type="entry name" value="GAL4"/>
    <property type="match status" value="1"/>
</dbReference>
<keyword evidence="8" id="KW-1185">Reference proteome</keyword>
<feature type="domain" description="Zn(2)-C6 fungal-type" evidence="6">
    <location>
        <begin position="10"/>
        <end position="38"/>
    </location>
</feature>
<evidence type="ECO:0000256" key="4">
    <source>
        <dbReference type="ARBA" id="ARBA00023242"/>
    </source>
</evidence>
<keyword evidence="1" id="KW-0805">Transcription regulation</keyword>
<evidence type="ECO:0000313" key="7">
    <source>
        <dbReference type="EMBL" id="KAL2831842.1"/>
    </source>
</evidence>
<evidence type="ECO:0000259" key="6">
    <source>
        <dbReference type="PROSITE" id="PS50048"/>
    </source>
</evidence>
<dbReference type="Gene3D" id="4.10.240.10">
    <property type="entry name" value="Zn(2)-C6 fungal-type DNA-binding domain"/>
    <property type="match status" value="1"/>
</dbReference>
<dbReference type="PANTHER" id="PTHR38111">
    <property type="entry name" value="ZN(2)-C6 FUNGAL-TYPE DOMAIN-CONTAINING PROTEIN-RELATED"/>
    <property type="match status" value="1"/>
</dbReference>
<dbReference type="SUPFAM" id="SSF57701">
    <property type="entry name" value="Zn2/Cys6 DNA-binding domain"/>
    <property type="match status" value="1"/>
</dbReference>
<evidence type="ECO:0000256" key="5">
    <source>
        <dbReference type="SAM" id="MobiDB-lite"/>
    </source>
</evidence>
<dbReference type="PANTHER" id="PTHR38111:SF11">
    <property type="entry name" value="TRANSCRIPTION FACTOR DOMAIN-CONTAINING PROTEIN-RELATED"/>
    <property type="match status" value="1"/>
</dbReference>
<dbReference type="Proteomes" id="UP001610335">
    <property type="component" value="Unassembled WGS sequence"/>
</dbReference>
<dbReference type="EMBL" id="JBFXLS010000008">
    <property type="protein sequence ID" value="KAL2831842.1"/>
    <property type="molecule type" value="Genomic_DNA"/>
</dbReference>
<sequence>MVGVPGRSKACVTCLKRKKRCDLEKPSCGTCRKARVECGGYHRPRIFINNTIENQNQHLGRKDRGASRSDTDRGYSTSRSDIALIPTLAHSAYQTKYQELWWRLYLPNGQALSTEVTHMALGGWLDAVHGLHTAEPVLKQALMAMSLTAVGRQENDRFLLEEGRKCYGSSLQGMTVALKNPRRATSDALLTAVRLCSFYESIFGGESESGVQARSWQAHNAGDVALIMARSPYSFVSGYAHELFADGRSNLTMSHLRHRKRVFLADLEWKTIPWLYHEKTPRDHLVDVLVDLTGLFEDLDLMKSCQDMYEKEIARQNLIDRFLQLNQDLLTWQALYAPDFQPRDELPGSVPPQDLVGAHLMTTFWATAIISSGNLRGLWYPGEEFDLGPDLDLDLFCGNIVRTFPFFNHPSMGLFRAHIYTFPMTVAIHYICAAGPSRLVEERRLLADCLYDPACAGVRKFITSLKDAAPLEFLN</sequence>
<evidence type="ECO:0000256" key="2">
    <source>
        <dbReference type="ARBA" id="ARBA00023125"/>
    </source>
</evidence>
<keyword evidence="4" id="KW-0539">Nucleus</keyword>
<accession>A0ABR4IW81</accession>
<gene>
    <name evidence="7" type="ORF">BDW59DRAFT_125810</name>
</gene>
<dbReference type="CDD" id="cd00067">
    <property type="entry name" value="GAL4"/>
    <property type="match status" value="1"/>
</dbReference>
<comment type="caution">
    <text evidence="7">The sequence shown here is derived from an EMBL/GenBank/DDBJ whole genome shotgun (WGS) entry which is preliminary data.</text>
</comment>
<dbReference type="InterPro" id="IPR036864">
    <property type="entry name" value="Zn2-C6_fun-type_DNA-bd_sf"/>
</dbReference>
<reference evidence="7 8" key="1">
    <citation type="submission" date="2024-07" db="EMBL/GenBank/DDBJ databases">
        <title>Section-level genome sequencing and comparative genomics of Aspergillus sections Usti and Cavernicolus.</title>
        <authorList>
            <consortium name="Lawrence Berkeley National Laboratory"/>
            <person name="Nybo J.L."/>
            <person name="Vesth T.C."/>
            <person name="Theobald S."/>
            <person name="Frisvad J.C."/>
            <person name="Larsen T.O."/>
            <person name="Kjaerboelling I."/>
            <person name="Rothschild-Mancinelli K."/>
            <person name="Lyhne E.K."/>
            <person name="Kogle M.E."/>
            <person name="Barry K."/>
            <person name="Clum A."/>
            <person name="Na H."/>
            <person name="Ledsgaard L."/>
            <person name="Lin J."/>
            <person name="Lipzen A."/>
            <person name="Kuo A."/>
            <person name="Riley R."/>
            <person name="Mondo S."/>
            <person name="LaButti K."/>
            <person name="Haridas S."/>
            <person name="Pangalinan J."/>
            <person name="Salamov A.A."/>
            <person name="Simmons B.A."/>
            <person name="Magnuson J.K."/>
            <person name="Chen J."/>
            <person name="Drula E."/>
            <person name="Henrissat B."/>
            <person name="Wiebenga A."/>
            <person name="Lubbers R.J."/>
            <person name="Gomes A.C."/>
            <person name="Makela M.R."/>
            <person name="Stajich J."/>
            <person name="Grigoriev I.V."/>
            <person name="Mortensen U.H."/>
            <person name="De vries R.P."/>
            <person name="Baker S.E."/>
            <person name="Andersen M.R."/>
        </authorList>
    </citation>
    <scope>NUCLEOTIDE SEQUENCE [LARGE SCALE GENOMIC DNA]</scope>
    <source>
        <strain evidence="7 8">CBS 600.67</strain>
    </source>
</reference>
<protein>
    <recommendedName>
        <fullName evidence="6">Zn(2)-C6 fungal-type domain-containing protein</fullName>
    </recommendedName>
</protein>
<evidence type="ECO:0000256" key="3">
    <source>
        <dbReference type="ARBA" id="ARBA00023163"/>
    </source>
</evidence>
<feature type="compositionally biased region" description="Basic and acidic residues" evidence="5">
    <location>
        <begin position="60"/>
        <end position="73"/>
    </location>
</feature>
<keyword evidence="3" id="KW-0804">Transcription</keyword>
<dbReference type="InterPro" id="IPR001138">
    <property type="entry name" value="Zn2Cys6_DnaBD"/>
</dbReference>
<dbReference type="InterPro" id="IPR053178">
    <property type="entry name" value="Osmoadaptation_assoc"/>
</dbReference>
<evidence type="ECO:0000313" key="8">
    <source>
        <dbReference type="Proteomes" id="UP001610335"/>
    </source>
</evidence>
<organism evidence="7 8">
    <name type="scientific">Aspergillus cavernicola</name>
    <dbReference type="NCBI Taxonomy" id="176166"/>
    <lineage>
        <taxon>Eukaryota</taxon>
        <taxon>Fungi</taxon>
        <taxon>Dikarya</taxon>
        <taxon>Ascomycota</taxon>
        <taxon>Pezizomycotina</taxon>
        <taxon>Eurotiomycetes</taxon>
        <taxon>Eurotiomycetidae</taxon>
        <taxon>Eurotiales</taxon>
        <taxon>Aspergillaceae</taxon>
        <taxon>Aspergillus</taxon>
        <taxon>Aspergillus subgen. Nidulantes</taxon>
    </lineage>
</organism>
<feature type="region of interest" description="Disordered" evidence="5">
    <location>
        <begin position="52"/>
        <end position="76"/>
    </location>
</feature>
<dbReference type="Pfam" id="PF00172">
    <property type="entry name" value="Zn_clus"/>
    <property type="match status" value="1"/>
</dbReference>
<dbReference type="PROSITE" id="PS50048">
    <property type="entry name" value="ZN2_CY6_FUNGAL_2"/>
    <property type="match status" value="1"/>
</dbReference>
<evidence type="ECO:0000256" key="1">
    <source>
        <dbReference type="ARBA" id="ARBA00023015"/>
    </source>
</evidence>
<keyword evidence="2" id="KW-0238">DNA-binding</keyword>